<sequence length="61" mass="6841">MNTSQHDGSQTLLKINEVYGNIYMYTSYQGSRLMVGFTVEGKLVVLQFAYGLWGGVNILFS</sequence>
<dbReference type="EMBL" id="BIFQ01000002">
    <property type="protein sequence ID" value="GCE09763.1"/>
    <property type="molecule type" value="Genomic_DNA"/>
</dbReference>
<evidence type="ECO:0000313" key="2">
    <source>
        <dbReference type="Proteomes" id="UP000287224"/>
    </source>
</evidence>
<reference evidence="2" key="1">
    <citation type="submission" date="2018-12" db="EMBL/GenBank/DDBJ databases">
        <title>Tengunoibacter tsumagoiensis gen. nov., sp. nov., Dictyobacter kobayashii sp. nov., D. alpinus sp. nov., and D. joshuensis sp. nov. and description of Dictyobacteraceae fam. nov. within the order Ktedonobacterales isolated from Tengu-no-mugimeshi.</title>
        <authorList>
            <person name="Wang C.M."/>
            <person name="Zheng Y."/>
            <person name="Sakai Y."/>
            <person name="Toyoda A."/>
            <person name="Minakuchi Y."/>
            <person name="Abe K."/>
            <person name="Yokota A."/>
            <person name="Yabe S."/>
        </authorList>
    </citation>
    <scope>NUCLEOTIDE SEQUENCE [LARGE SCALE GENOMIC DNA]</scope>
    <source>
        <strain evidence="2">S-27</strain>
    </source>
</reference>
<gene>
    <name evidence="1" type="ORF">KDAU_70920</name>
</gene>
<organism evidence="1 2">
    <name type="scientific">Dictyobacter aurantiacus</name>
    <dbReference type="NCBI Taxonomy" id="1936993"/>
    <lineage>
        <taxon>Bacteria</taxon>
        <taxon>Bacillati</taxon>
        <taxon>Chloroflexota</taxon>
        <taxon>Ktedonobacteria</taxon>
        <taxon>Ktedonobacterales</taxon>
        <taxon>Dictyobacteraceae</taxon>
        <taxon>Dictyobacter</taxon>
    </lineage>
</organism>
<accession>A0A401ZSC9</accession>
<keyword evidence="2" id="KW-1185">Reference proteome</keyword>
<evidence type="ECO:0000313" key="1">
    <source>
        <dbReference type="EMBL" id="GCE09763.1"/>
    </source>
</evidence>
<protein>
    <submittedName>
        <fullName evidence="1">Uncharacterized protein</fullName>
    </submittedName>
</protein>
<name>A0A401ZSC9_9CHLR</name>
<dbReference type="AlphaFoldDB" id="A0A401ZSC9"/>
<proteinExistence type="predicted"/>
<comment type="caution">
    <text evidence="1">The sequence shown here is derived from an EMBL/GenBank/DDBJ whole genome shotgun (WGS) entry which is preliminary data.</text>
</comment>
<dbReference type="Proteomes" id="UP000287224">
    <property type="component" value="Unassembled WGS sequence"/>
</dbReference>